<dbReference type="EMBL" id="CP017641">
    <property type="protein sequence ID" value="APZ92720.1"/>
    <property type="molecule type" value="Genomic_DNA"/>
</dbReference>
<evidence type="ECO:0000313" key="1">
    <source>
        <dbReference type="EMBL" id="APZ92720.1"/>
    </source>
</evidence>
<accession>A0A1P8WFA7</accession>
<evidence type="ECO:0000313" key="2">
    <source>
        <dbReference type="Proteomes" id="UP000187735"/>
    </source>
</evidence>
<proteinExistence type="predicted"/>
<keyword evidence="1" id="KW-0472">Membrane</keyword>
<keyword evidence="2" id="KW-1185">Reference proteome</keyword>
<dbReference type="RefSeq" id="WP_145944121.1">
    <property type="nucleotide sequence ID" value="NZ_CP017641.1"/>
</dbReference>
<keyword evidence="1" id="KW-0812">Transmembrane</keyword>
<sequence length="243" mass="26591">MSADRNEILIQRCVDNELSAAERRELMQQLDSCDEGWKELACAFMEDRMFANAIRDEPTATVVPPASLTPQKQKPHWFHHPMMSLILSASVAFLGGVLISQEMRPDAAGQVAGSGLASRNAAGQRSEPAGVDAAIVSRPSNNLESVTAAVSNRPHNVGSNRGSHKGYKAVVQPYGMPPQEMPVYDASEYATGSADFWQAVSRHDQARQNNSPTPRIRYLRLKGADGETYVFPVQETVLPVLMQ</sequence>
<dbReference type="KEGG" id="fmr:Fuma_02332"/>
<organism evidence="1 2">
    <name type="scientific">Fuerstiella marisgermanici</name>
    <dbReference type="NCBI Taxonomy" id="1891926"/>
    <lineage>
        <taxon>Bacteria</taxon>
        <taxon>Pseudomonadati</taxon>
        <taxon>Planctomycetota</taxon>
        <taxon>Planctomycetia</taxon>
        <taxon>Planctomycetales</taxon>
        <taxon>Planctomycetaceae</taxon>
        <taxon>Fuerstiella</taxon>
    </lineage>
</organism>
<gene>
    <name evidence="1" type="ORF">Fuma_02332</name>
</gene>
<reference evidence="1 2" key="1">
    <citation type="journal article" date="2016" name="Front. Microbiol.">
        <title>Fuerstia marisgermanicae gen. nov., sp. nov., an Unusual Member of the Phylum Planctomycetes from the German Wadden Sea.</title>
        <authorList>
            <person name="Kohn T."/>
            <person name="Heuer A."/>
            <person name="Jogler M."/>
            <person name="Vollmers J."/>
            <person name="Boedeker C."/>
            <person name="Bunk B."/>
            <person name="Rast P."/>
            <person name="Borchert D."/>
            <person name="Glockner I."/>
            <person name="Freese H.M."/>
            <person name="Klenk H.P."/>
            <person name="Overmann J."/>
            <person name="Kaster A.K."/>
            <person name="Rohde M."/>
            <person name="Wiegand S."/>
            <person name="Jogler C."/>
        </authorList>
    </citation>
    <scope>NUCLEOTIDE SEQUENCE [LARGE SCALE GENOMIC DNA]</scope>
    <source>
        <strain evidence="1 2">NH11</strain>
    </source>
</reference>
<name>A0A1P8WFA7_9PLAN</name>
<dbReference type="AlphaFoldDB" id="A0A1P8WFA7"/>
<dbReference type="STRING" id="1891926.Fuma_02332"/>
<protein>
    <submittedName>
        <fullName evidence="1">Putative transmembrane transcriptional regulator (Anti-sigma factor)</fullName>
    </submittedName>
</protein>
<dbReference type="OrthoDB" id="271784at2"/>
<dbReference type="Proteomes" id="UP000187735">
    <property type="component" value="Chromosome"/>
</dbReference>